<reference evidence="6 7" key="1">
    <citation type="submission" date="2017-12" db="EMBL/GenBank/DDBJ databases">
        <title>Phylogenetic diversity of female urinary microbiome.</title>
        <authorList>
            <person name="Thomas-White K."/>
            <person name="Wolfe A.J."/>
        </authorList>
    </citation>
    <scope>NUCLEOTIDE SEQUENCE [LARGE SCALE GENOMIC DNA]</scope>
    <source>
        <strain evidence="6 7">UMB0119</strain>
    </source>
</reference>
<dbReference type="PROSITE" id="PS50042">
    <property type="entry name" value="CNMP_BINDING_3"/>
    <property type="match status" value="1"/>
</dbReference>
<dbReference type="Pfam" id="PF00027">
    <property type="entry name" value="cNMP_binding"/>
    <property type="match status" value="1"/>
</dbReference>
<dbReference type="PROSITE" id="PS51063">
    <property type="entry name" value="HTH_CRP_2"/>
    <property type="match status" value="1"/>
</dbReference>
<accession>A0A2I1MBA3</accession>
<dbReference type="InterPro" id="IPR018490">
    <property type="entry name" value="cNMP-bd_dom_sf"/>
</dbReference>
<keyword evidence="3" id="KW-0804">Transcription</keyword>
<gene>
    <name evidence="6" type="ORF">CYJ34_01460</name>
</gene>
<dbReference type="GO" id="GO:0003700">
    <property type="term" value="F:DNA-binding transcription factor activity"/>
    <property type="evidence" value="ECO:0007669"/>
    <property type="project" value="TreeGrafter"/>
</dbReference>
<feature type="domain" description="HTH crp-type" evidence="5">
    <location>
        <begin position="144"/>
        <end position="209"/>
    </location>
</feature>
<dbReference type="InterPro" id="IPR014710">
    <property type="entry name" value="RmlC-like_jellyroll"/>
</dbReference>
<dbReference type="EMBL" id="PKGS01000001">
    <property type="protein sequence ID" value="PKZ17402.1"/>
    <property type="molecule type" value="Genomic_DNA"/>
</dbReference>
<dbReference type="Pfam" id="PF13545">
    <property type="entry name" value="HTH_Crp_2"/>
    <property type="match status" value="1"/>
</dbReference>
<sequence>MDLRQIPIFKNLSDEDLKTLTQKTKFEEKVFEKDMQIFTVGEVTGDMYYLIEGSILVYKIDPNGKRFIIRKFNKPSIFGEVYSYFEEAFDFSAQAETKCKVLIIHDFKKLFGINSPYNFLISYINLVSKKCLQLSRSNQITSQSTLRQKIAKYLLVHEENGLVKIDLSREEWADILATTRPSLSRELSKMIDDGLIEIKGKNIKIISRSKIADII</sequence>
<dbReference type="InterPro" id="IPR012318">
    <property type="entry name" value="HTH_CRP"/>
</dbReference>
<evidence type="ECO:0000313" key="7">
    <source>
        <dbReference type="Proteomes" id="UP000234335"/>
    </source>
</evidence>
<dbReference type="PANTHER" id="PTHR24567">
    <property type="entry name" value="CRP FAMILY TRANSCRIPTIONAL REGULATORY PROTEIN"/>
    <property type="match status" value="1"/>
</dbReference>
<keyword evidence="2" id="KW-0238">DNA-binding</keyword>
<dbReference type="AlphaFoldDB" id="A0A2I1MBA3"/>
<proteinExistence type="predicted"/>
<evidence type="ECO:0000259" key="5">
    <source>
        <dbReference type="PROSITE" id="PS51063"/>
    </source>
</evidence>
<dbReference type="SUPFAM" id="SSF51206">
    <property type="entry name" value="cAMP-binding domain-like"/>
    <property type="match status" value="1"/>
</dbReference>
<feature type="domain" description="Cyclic nucleotide-binding" evidence="4">
    <location>
        <begin position="8"/>
        <end position="104"/>
    </location>
</feature>
<dbReference type="InterPro" id="IPR000595">
    <property type="entry name" value="cNMP-bd_dom"/>
</dbReference>
<keyword evidence="7" id="KW-1185">Reference proteome</keyword>
<dbReference type="SMART" id="SM00419">
    <property type="entry name" value="HTH_CRP"/>
    <property type="match status" value="1"/>
</dbReference>
<name>A0A2I1MBA3_9FIRM</name>
<dbReference type="InterPro" id="IPR036390">
    <property type="entry name" value="WH_DNA-bd_sf"/>
</dbReference>
<dbReference type="SUPFAM" id="SSF46785">
    <property type="entry name" value="Winged helix' DNA-binding domain"/>
    <property type="match status" value="1"/>
</dbReference>
<evidence type="ECO:0000259" key="4">
    <source>
        <dbReference type="PROSITE" id="PS50042"/>
    </source>
</evidence>
<keyword evidence="1" id="KW-0805">Transcription regulation</keyword>
<protein>
    <submittedName>
        <fullName evidence="6">Crp/Fnr family transcriptional regulator</fullName>
    </submittedName>
</protein>
<dbReference type="GO" id="GO:0005829">
    <property type="term" value="C:cytosol"/>
    <property type="evidence" value="ECO:0007669"/>
    <property type="project" value="TreeGrafter"/>
</dbReference>
<dbReference type="Gene3D" id="2.60.120.10">
    <property type="entry name" value="Jelly Rolls"/>
    <property type="match status" value="1"/>
</dbReference>
<evidence type="ECO:0000256" key="1">
    <source>
        <dbReference type="ARBA" id="ARBA00023015"/>
    </source>
</evidence>
<dbReference type="SMART" id="SM00100">
    <property type="entry name" value="cNMP"/>
    <property type="match status" value="1"/>
</dbReference>
<evidence type="ECO:0000256" key="3">
    <source>
        <dbReference type="ARBA" id="ARBA00023163"/>
    </source>
</evidence>
<dbReference type="CDD" id="cd00038">
    <property type="entry name" value="CAP_ED"/>
    <property type="match status" value="1"/>
</dbReference>
<dbReference type="PANTHER" id="PTHR24567:SF26">
    <property type="entry name" value="REGULATORY PROTEIN YEIL"/>
    <property type="match status" value="1"/>
</dbReference>
<organism evidence="6 7">
    <name type="scientific">Anaerococcus octavius</name>
    <dbReference type="NCBI Taxonomy" id="54007"/>
    <lineage>
        <taxon>Bacteria</taxon>
        <taxon>Bacillati</taxon>
        <taxon>Bacillota</taxon>
        <taxon>Tissierellia</taxon>
        <taxon>Tissierellales</taxon>
        <taxon>Peptoniphilaceae</taxon>
        <taxon>Anaerococcus</taxon>
    </lineage>
</organism>
<dbReference type="RefSeq" id="WP_101539562.1">
    <property type="nucleotide sequence ID" value="NZ_PKGS01000001.1"/>
</dbReference>
<comment type="caution">
    <text evidence="6">The sequence shown here is derived from an EMBL/GenBank/DDBJ whole genome shotgun (WGS) entry which is preliminary data.</text>
</comment>
<dbReference type="Proteomes" id="UP000234335">
    <property type="component" value="Unassembled WGS sequence"/>
</dbReference>
<evidence type="ECO:0000313" key="6">
    <source>
        <dbReference type="EMBL" id="PKZ17402.1"/>
    </source>
</evidence>
<dbReference type="InterPro" id="IPR050397">
    <property type="entry name" value="Env_Response_Regulators"/>
</dbReference>
<dbReference type="GO" id="GO:0003677">
    <property type="term" value="F:DNA binding"/>
    <property type="evidence" value="ECO:0007669"/>
    <property type="project" value="UniProtKB-KW"/>
</dbReference>
<evidence type="ECO:0000256" key="2">
    <source>
        <dbReference type="ARBA" id="ARBA00023125"/>
    </source>
</evidence>